<name>A0A9P5SC56_9FUNG</name>
<proteinExistence type="predicted"/>
<feature type="non-terminal residue" evidence="1">
    <location>
        <position position="61"/>
    </location>
</feature>
<dbReference type="Gene3D" id="3.50.50.60">
    <property type="entry name" value="FAD/NAD(P)-binding domain"/>
    <property type="match status" value="1"/>
</dbReference>
<protein>
    <recommendedName>
        <fullName evidence="3">FAD-binding domain-containing protein</fullName>
    </recommendedName>
</protein>
<keyword evidence="2" id="KW-1185">Reference proteome</keyword>
<evidence type="ECO:0000313" key="1">
    <source>
        <dbReference type="EMBL" id="KAF9322454.1"/>
    </source>
</evidence>
<gene>
    <name evidence="1" type="ORF">BG006_002385</name>
</gene>
<accession>A0A9P5SC56</accession>
<dbReference type="InterPro" id="IPR036188">
    <property type="entry name" value="FAD/NAD-bd_sf"/>
</dbReference>
<sequence length="61" mass="6792">MAAQRHILPVPPFTHEEFDDQRKPRVLISGGGIGGLTLAILLHRANIPFLVLERAKEIKPL</sequence>
<organism evidence="1 2">
    <name type="scientific">Podila minutissima</name>
    <dbReference type="NCBI Taxonomy" id="64525"/>
    <lineage>
        <taxon>Eukaryota</taxon>
        <taxon>Fungi</taxon>
        <taxon>Fungi incertae sedis</taxon>
        <taxon>Mucoromycota</taxon>
        <taxon>Mortierellomycotina</taxon>
        <taxon>Mortierellomycetes</taxon>
        <taxon>Mortierellales</taxon>
        <taxon>Mortierellaceae</taxon>
        <taxon>Podila</taxon>
    </lineage>
</organism>
<dbReference type="Pfam" id="PF13450">
    <property type="entry name" value="NAD_binding_8"/>
    <property type="match status" value="1"/>
</dbReference>
<evidence type="ECO:0000313" key="2">
    <source>
        <dbReference type="Proteomes" id="UP000696485"/>
    </source>
</evidence>
<dbReference type="EMBL" id="JAAAUY010001550">
    <property type="protein sequence ID" value="KAF9322454.1"/>
    <property type="molecule type" value="Genomic_DNA"/>
</dbReference>
<evidence type="ECO:0008006" key="3">
    <source>
        <dbReference type="Google" id="ProtNLM"/>
    </source>
</evidence>
<reference evidence="1" key="1">
    <citation type="journal article" date="2020" name="Fungal Divers.">
        <title>Resolving the Mortierellaceae phylogeny through synthesis of multi-gene phylogenetics and phylogenomics.</title>
        <authorList>
            <person name="Vandepol N."/>
            <person name="Liber J."/>
            <person name="Desiro A."/>
            <person name="Na H."/>
            <person name="Kennedy M."/>
            <person name="Barry K."/>
            <person name="Grigoriev I.V."/>
            <person name="Miller A.N."/>
            <person name="O'Donnell K."/>
            <person name="Stajich J.E."/>
            <person name="Bonito G."/>
        </authorList>
    </citation>
    <scope>NUCLEOTIDE SEQUENCE</scope>
    <source>
        <strain evidence="1">NVP1</strain>
    </source>
</reference>
<dbReference type="SUPFAM" id="SSF51905">
    <property type="entry name" value="FAD/NAD(P)-binding domain"/>
    <property type="match status" value="1"/>
</dbReference>
<dbReference type="AlphaFoldDB" id="A0A9P5SC56"/>
<comment type="caution">
    <text evidence="1">The sequence shown here is derived from an EMBL/GenBank/DDBJ whole genome shotgun (WGS) entry which is preliminary data.</text>
</comment>
<dbReference type="Proteomes" id="UP000696485">
    <property type="component" value="Unassembled WGS sequence"/>
</dbReference>